<dbReference type="Proteomes" id="UP001602287">
    <property type="component" value="Unassembled WGS sequence"/>
</dbReference>
<feature type="transmembrane region" description="Helical" evidence="7">
    <location>
        <begin position="241"/>
        <end position="263"/>
    </location>
</feature>
<dbReference type="InterPro" id="IPR002797">
    <property type="entry name" value="Polysacc_synth"/>
</dbReference>
<feature type="region of interest" description="Disordered" evidence="6">
    <location>
        <begin position="510"/>
        <end position="537"/>
    </location>
</feature>
<keyword evidence="2" id="KW-1003">Cell membrane</keyword>
<comment type="caution">
    <text evidence="8">The sequence shown here is derived from an EMBL/GenBank/DDBJ whole genome shotgun (WGS) entry which is preliminary data.</text>
</comment>
<name>A0ABW6VMG7_9ACTN</name>
<evidence type="ECO:0000256" key="5">
    <source>
        <dbReference type="ARBA" id="ARBA00023136"/>
    </source>
</evidence>
<evidence type="ECO:0000256" key="6">
    <source>
        <dbReference type="SAM" id="MobiDB-lite"/>
    </source>
</evidence>
<feature type="transmembrane region" description="Helical" evidence="7">
    <location>
        <begin position="408"/>
        <end position="425"/>
    </location>
</feature>
<keyword evidence="3 7" id="KW-0812">Transmembrane</keyword>
<feature type="compositionally biased region" description="Low complexity" evidence="6">
    <location>
        <begin position="512"/>
        <end position="525"/>
    </location>
</feature>
<keyword evidence="9" id="KW-1185">Reference proteome</keyword>
<dbReference type="PANTHER" id="PTHR30250:SF27">
    <property type="entry name" value="POLYSACCHARIDE BIOSYNTHESIS PROTEIN"/>
    <property type="match status" value="1"/>
</dbReference>
<feature type="compositionally biased region" description="Gly residues" evidence="6">
    <location>
        <begin position="526"/>
        <end position="537"/>
    </location>
</feature>
<keyword evidence="4 7" id="KW-1133">Transmembrane helix</keyword>
<feature type="transmembrane region" description="Helical" evidence="7">
    <location>
        <begin position="101"/>
        <end position="127"/>
    </location>
</feature>
<evidence type="ECO:0000313" key="9">
    <source>
        <dbReference type="Proteomes" id="UP001602287"/>
    </source>
</evidence>
<protein>
    <submittedName>
        <fullName evidence="8">Oligosaccharide flippase family protein</fullName>
    </submittedName>
</protein>
<gene>
    <name evidence="8" type="ORF">ACFY3B_04410</name>
</gene>
<feature type="transmembrane region" description="Helical" evidence="7">
    <location>
        <begin position="269"/>
        <end position="292"/>
    </location>
</feature>
<feature type="transmembrane region" description="Helical" evidence="7">
    <location>
        <begin position="170"/>
        <end position="192"/>
    </location>
</feature>
<feature type="transmembrane region" description="Helical" evidence="7">
    <location>
        <begin position="470"/>
        <end position="491"/>
    </location>
</feature>
<dbReference type="InterPro" id="IPR050833">
    <property type="entry name" value="Poly_Biosynth_Transport"/>
</dbReference>
<dbReference type="Pfam" id="PF01943">
    <property type="entry name" value="Polysacc_synt"/>
    <property type="match status" value="1"/>
</dbReference>
<dbReference type="RefSeq" id="WP_387217915.1">
    <property type="nucleotide sequence ID" value="NZ_JBIAZM010000001.1"/>
</dbReference>
<feature type="transmembrane region" description="Helical" evidence="7">
    <location>
        <begin position="27"/>
        <end position="48"/>
    </location>
</feature>
<proteinExistence type="predicted"/>
<evidence type="ECO:0000256" key="7">
    <source>
        <dbReference type="SAM" id="Phobius"/>
    </source>
</evidence>
<feature type="transmembrane region" description="Helical" evidence="7">
    <location>
        <begin position="60"/>
        <end position="81"/>
    </location>
</feature>
<evidence type="ECO:0000256" key="1">
    <source>
        <dbReference type="ARBA" id="ARBA00004651"/>
    </source>
</evidence>
<evidence type="ECO:0000256" key="2">
    <source>
        <dbReference type="ARBA" id="ARBA00022475"/>
    </source>
</evidence>
<feature type="transmembrane region" description="Helical" evidence="7">
    <location>
        <begin position="139"/>
        <end position="158"/>
    </location>
</feature>
<evidence type="ECO:0000256" key="3">
    <source>
        <dbReference type="ARBA" id="ARBA00022692"/>
    </source>
</evidence>
<sequence>MREVTGRPPAAPDAGDQQVRGMARGGVLNLASAVLSQVALFLVMLLLARALGVPELGRYAQVYAVLSLLGLLSLSGFRAGLTRFVAVHLADDEPAALRGAIRLGIGISAAASTVIALGLAVGAPWLADALHDPQLTTGLRLVALCLPASTVCEAALAATRGWRTQRAYALIGQVYEPAARLALTALALALGAGLTGAFWALVVASWSAAAFALVALARMVRRVPAARPAYRPGELFRFSTVSWVSSLSSTGLIWVDALLLGFFDYGPDAIGVYHVATRLVTIAVFVLAPVNASFGPHLAHLYHRGRLDEVRRIYRVATGWVLRLSLPAFVALLVFPEQLLRLVGGPGLAGGAAVTVVLALGQLVNAATGPCGTLLNMSGRVSVNMMDNLAALLLNVLLNLWLIPAYGILGAAVAWAVSLAAVNVARVWQVRAQVHTVPVTAGMVKGLVAALVAMGVGFGVRWLVEGWTAQLVVGLAAIMVAYLAVVFALGLSREDVMVLRAVTRRGGRRAAAEPADPAGPADGVGAAAGAGQRGARS</sequence>
<accession>A0ABW6VMG7</accession>
<comment type="subcellular location">
    <subcellularLocation>
        <location evidence="1">Cell membrane</location>
        <topology evidence="1">Multi-pass membrane protein</topology>
    </subcellularLocation>
</comment>
<feature type="transmembrane region" description="Helical" evidence="7">
    <location>
        <begin position="446"/>
        <end position="464"/>
    </location>
</feature>
<evidence type="ECO:0000256" key="4">
    <source>
        <dbReference type="ARBA" id="ARBA00022989"/>
    </source>
</evidence>
<organism evidence="8 9">
    <name type="scientific">Micromonospora parva</name>
    <dbReference type="NCBI Taxonomy" id="1464048"/>
    <lineage>
        <taxon>Bacteria</taxon>
        <taxon>Bacillati</taxon>
        <taxon>Actinomycetota</taxon>
        <taxon>Actinomycetes</taxon>
        <taxon>Micromonosporales</taxon>
        <taxon>Micromonosporaceae</taxon>
        <taxon>Micromonospora</taxon>
    </lineage>
</organism>
<reference evidence="8 9" key="1">
    <citation type="submission" date="2024-10" db="EMBL/GenBank/DDBJ databases">
        <title>The Natural Products Discovery Center: Release of the First 8490 Sequenced Strains for Exploring Actinobacteria Biosynthetic Diversity.</title>
        <authorList>
            <person name="Kalkreuter E."/>
            <person name="Kautsar S.A."/>
            <person name="Yang D."/>
            <person name="Bader C.D."/>
            <person name="Teijaro C.N."/>
            <person name="Fluegel L."/>
            <person name="Davis C.M."/>
            <person name="Simpson J.R."/>
            <person name="Lauterbach L."/>
            <person name="Steele A.D."/>
            <person name="Gui C."/>
            <person name="Meng S."/>
            <person name="Li G."/>
            <person name="Viehrig K."/>
            <person name="Ye F."/>
            <person name="Su P."/>
            <person name="Kiefer A.F."/>
            <person name="Nichols A."/>
            <person name="Cepeda A.J."/>
            <person name="Yan W."/>
            <person name="Fan B."/>
            <person name="Jiang Y."/>
            <person name="Adhikari A."/>
            <person name="Zheng C.-J."/>
            <person name="Schuster L."/>
            <person name="Cowan T.M."/>
            <person name="Smanski M.J."/>
            <person name="Chevrette M.G."/>
            <person name="De Carvalho L.P.S."/>
            <person name="Shen B."/>
        </authorList>
    </citation>
    <scope>NUCLEOTIDE SEQUENCE [LARGE SCALE GENOMIC DNA]</scope>
    <source>
        <strain evidence="8 9">NPDC000140</strain>
    </source>
</reference>
<feature type="transmembrane region" description="Helical" evidence="7">
    <location>
        <begin position="347"/>
        <end position="364"/>
    </location>
</feature>
<keyword evidence="5 7" id="KW-0472">Membrane</keyword>
<dbReference type="EMBL" id="JBIAZM010000001">
    <property type="protein sequence ID" value="MFF5198834.1"/>
    <property type="molecule type" value="Genomic_DNA"/>
</dbReference>
<evidence type="ECO:0000313" key="8">
    <source>
        <dbReference type="EMBL" id="MFF5198834.1"/>
    </source>
</evidence>
<feature type="transmembrane region" description="Helical" evidence="7">
    <location>
        <begin position="313"/>
        <end position="335"/>
    </location>
</feature>
<dbReference type="PANTHER" id="PTHR30250">
    <property type="entry name" value="PST FAMILY PREDICTED COLANIC ACID TRANSPORTER"/>
    <property type="match status" value="1"/>
</dbReference>